<sequence length="368" mass="41756">ICSLLPLISLPTHIRHRSIPTICLSLWLFVITMIGGINAAAWSDNTDVKLVVWCDITTKINVGFIVGAPAAAMCNLRVLERVTAQRRPDKSLDTRRERMIEVFLCIIFPLVFMALHYIVQGHRFDIFEVAGCRASFVMNWYALVLIWITPLLLALVSCTYAGLILRNLFWNRVTLSACLNNSASSIGLSRYIRLLFLSTITVIYEAAFDLYLIVYNLKVGGLSPYNSWQDVHANFSRIGRFPRFLLPNVDFASLLATWWIPTASCLFFFLCFVLGDEAIKDYRSFIRWIIVKILRRAVEPKVEEGNASSSEFQIKTASVLISTNENKKSSSSSLSLTEDPNVIYMDIRPLKPALLPISRFDVYSFTSR</sequence>
<keyword evidence="8" id="KW-0675">Receptor</keyword>
<dbReference type="PANTHER" id="PTHR28097:SF1">
    <property type="entry name" value="PHEROMONE A FACTOR RECEPTOR"/>
    <property type="match status" value="1"/>
</dbReference>
<evidence type="ECO:0000256" key="2">
    <source>
        <dbReference type="ARBA" id="ARBA00011085"/>
    </source>
</evidence>
<keyword evidence="5 10" id="KW-1133">Transmembrane helix</keyword>
<feature type="transmembrane region" description="Helical" evidence="10">
    <location>
        <begin position="251"/>
        <end position="274"/>
    </location>
</feature>
<feature type="transmembrane region" description="Helical" evidence="10">
    <location>
        <begin position="194"/>
        <end position="214"/>
    </location>
</feature>
<dbReference type="HOGENOM" id="CLU_027592_0_0_1"/>
<comment type="similarity">
    <text evidence="2">Belongs to the G-protein coupled receptor 4 family.</text>
</comment>
<dbReference type="InterPro" id="IPR001546">
    <property type="entry name" value="GPCR_Pheromne_A_rcpt"/>
</dbReference>
<organism evidence="11 12">
    <name type="scientific">Sphaerobolus stellatus (strain SS14)</name>
    <dbReference type="NCBI Taxonomy" id="990650"/>
    <lineage>
        <taxon>Eukaryota</taxon>
        <taxon>Fungi</taxon>
        <taxon>Dikarya</taxon>
        <taxon>Basidiomycota</taxon>
        <taxon>Agaricomycotina</taxon>
        <taxon>Agaricomycetes</taxon>
        <taxon>Phallomycetidae</taxon>
        <taxon>Geastrales</taxon>
        <taxon>Sphaerobolaceae</taxon>
        <taxon>Sphaerobolus</taxon>
    </lineage>
</organism>
<evidence type="ECO:0000256" key="8">
    <source>
        <dbReference type="ARBA" id="ARBA00023170"/>
    </source>
</evidence>
<dbReference type="AlphaFoldDB" id="A0A0C9USV5"/>
<dbReference type="PRINTS" id="PR00899">
    <property type="entry name" value="GPCRSTE3"/>
</dbReference>
<evidence type="ECO:0000256" key="7">
    <source>
        <dbReference type="ARBA" id="ARBA00023136"/>
    </source>
</evidence>
<feature type="transmembrane region" description="Helical" evidence="10">
    <location>
        <begin position="62"/>
        <end position="79"/>
    </location>
</feature>
<feature type="transmembrane region" description="Helical" evidence="10">
    <location>
        <begin position="21"/>
        <end position="42"/>
    </location>
</feature>
<dbReference type="GO" id="GO:0005886">
    <property type="term" value="C:plasma membrane"/>
    <property type="evidence" value="ECO:0007669"/>
    <property type="project" value="TreeGrafter"/>
</dbReference>
<dbReference type="PRINTS" id="PR00900">
    <property type="entry name" value="PHEROMONEAR"/>
</dbReference>
<feature type="non-terminal residue" evidence="11">
    <location>
        <position position="1"/>
    </location>
</feature>
<evidence type="ECO:0000256" key="3">
    <source>
        <dbReference type="ARBA" id="ARBA00022507"/>
    </source>
</evidence>
<gene>
    <name evidence="11" type="ORF">M422DRAFT_29555</name>
</gene>
<dbReference type="EMBL" id="KN837110">
    <property type="protein sequence ID" value="KIJ45903.1"/>
    <property type="molecule type" value="Genomic_DNA"/>
</dbReference>
<evidence type="ECO:0000256" key="6">
    <source>
        <dbReference type="ARBA" id="ARBA00023040"/>
    </source>
</evidence>
<keyword evidence="4 10" id="KW-0812">Transmembrane</keyword>
<dbReference type="Proteomes" id="UP000054279">
    <property type="component" value="Unassembled WGS sequence"/>
</dbReference>
<dbReference type="OrthoDB" id="2874149at2759"/>
<protein>
    <submittedName>
        <fullName evidence="11">Uncharacterized protein</fullName>
    </submittedName>
</protein>
<keyword evidence="9" id="KW-0807">Transducer</keyword>
<evidence type="ECO:0000256" key="5">
    <source>
        <dbReference type="ARBA" id="ARBA00022989"/>
    </source>
</evidence>
<evidence type="ECO:0000313" key="11">
    <source>
        <dbReference type="EMBL" id="KIJ45903.1"/>
    </source>
</evidence>
<dbReference type="Pfam" id="PF02076">
    <property type="entry name" value="STE3"/>
    <property type="match status" value="1"/>
</dbReference>
<dbReference type="InterPro" id="IPR001499">
    <property type="entry name" value="GPCR_STE3"/>
</dbReference>
<name>A0A0C9USV5_SPHS4</name>
<keyword evidence="7 10" id="KW-0472">Membrane</keyword>
<feature type="transmembrane region" description="Helical" evidence="10">
    <location>
        <begin position="100"/>
        <end position="119"/>
    </location>
</feature>
<evidence type="ECO:0000256" key="9">
    <source>
        <dbReference type="ARBA" id="ARBA00023224"/>
    </source>
</evidence>
<dbReference type="PANTHER" id="PTHR28097">
    <property type="entry name" value="PHEROMONE A FACTOR RECEPTOR"/>
    <property type="match status" value="1"/>
</dbReference>
<accession>A0A0C9USV5</accession>
<evidence type="ECO:0000313" key="12">
    <source>
        <dbReference type="Proteomes" id="UP000054279"/>
    </source>
</evidence>
<evidence type="ECO:0000256" key="10">
    <source>
        <dbReference type="SAM" id="Phobius"/>
    </source>
</evidence>
<feature type="transmembrane region" description="Helical" evidence="10">
    <location>
        <begin position="139"/>
        <end position="165"/>
    </location>
</feature>
<keyword evidence="3" id="KW-0589">Pheromone response</keyword>
<keyword evidence="12" id="KW-1185">Reference proteome</keyword>
<evidence type="ECO:0000256" key="1">
    <source>
        <dbReference type="ARBA" id="ARBA00004141"/>
    </source>
</evidence>
<keyword evidence="6" id="KW-0297">G-protein coupled receptor</keyword>
<comment type="subcellular location">
    <subcellularLocation>
        <location evidence="1">Membrane</location>
        <topology evidence="1">Multi-pass membrane protein</topology>
    </subcellularLocation>
</comment>
<reference evidence="11 12" key="1">
    <citation type="submission" date="2014-06" db="EMBL/GenBank/DDBJ databases">
        <title>Evolutionary Origins and Diversification of the Mycorrhizal Mutualists.</title>
        <authorList>
            <consortium name="DOE Joint Genome Institute"/>
            <consortium name="Mycorrhizal Genomics Consortium"/>
            <person name="Kohler A."/>
            <person name="Kuo A."/>
            <person name="Nagy L.G."/>
            <person name="Floudas D."/>
            <person name="Copeland A."/>
            <person name="Barry K.W."/>
            <person name="Cichocki N."/>
            <person name="Veneault-Fourrey C."/>
            <person name="LaButti K."/>
            <person name="Lindquist E.A."/>
            <person name="Lipzen A."/>
            <person name="Lundell T."/>
            <person name="Morin E."/>
            <person name="Murat C."/>
            <person name="Riley R."/>
            <person name="Ohm R."/>
            <person name="Sun H."/>
            <person name="Tunlid A."/>
            <person name="Henrissat B."/>
            <person name="Grigoriev I.V."/>
            <person name="Hibbett D.S."/>
            <person name="Martin F."/>
        </authorList>
    </citation>
    <scope>NUCLEOTIDE SEQUENCE [LARGE SCALE GENOMIC DNA]</scope>
    <source>
        <strain evidence="11 12">SS14</strain>
    </source>
</reference>
<evidence type="ECO:0000256" key="4">
    <source>
        <dbReference type="ARBA" id="ARBA00022692"/>
    </source>
</evidence>
<dbReference type="GO" id="GO:0000750">
    <property type="term" value="P:pheromone-dependent signal transduction involved in conjugation with cellular fusion"/>
    <property type="evidence" value="ECO:0007669"/>
    <property type="project" value="TreeGrafter"/>
</dbReference>
<dbReference type="GO" id="GO:0004933">
    <property type="term" value="F:mating-type a-factor pheromone receptor activity"/>
    <property type="evidence" value="ECO:0007669"/>
    <property type="project" value="InterPro"/>
</dbReference>
<proteinExistence type="inferred from homology"/>
<dbReference type="CDD" id="cd14966">
    <property type="entry name" value="7tmD_STE3"/>
    <property type="match status" value="1"/>
</dbReference>